<comment type="caution">
    <text evidence="1">The sequence shown here is derived from an EMBL/GenBank/DDBJ whole genome shotgun (WGS) entry which is preliminary data.</text>
</comment>
<organism evidence="1 2">
    <name type="scientific">Sphingobium cyanobacteriorum</name>
    <dbReference type="NCBI Taxonomy" id="3063954"/>
    <lineage>
        <taxon>Bacteria</taxon>
        <taxon>Pseudomonadati</taxon>
        <taxon>Pseudomonadota</taxon>
        <taxon>Alphaproteobacteria</taxon>
        <taxon>Sphingomonadales</taxon>
        <taxon>Sphingomonadaceae</taxon>
        <taxon>Sphingobium</taxon>
    </lineage>
</organism>
<protein>
    <submittedName>
        <fullName evidence="1">Uncharacterized protein</fullName>
    </submittedName>
</protein>
<sequence>MDDTKIICLVKALGEVARIALALSAVGRAFRVWRRRAKLRGKREEP</sequence>
<dbReference type="EMBL" id="JAUQOM010000015">
    <property type="protein sequence ID" value="MDO7837091.1"/>
    <property type="molecule type" value="Genomic_DNA"/>
</dbReference>
<accession>A0ABT8ZRC9</accession>
<proteinExistence type="predicted"/>
<dbReference type="RefSeq" id="WP_304537398.1">
    <property type="nucleotide sequence ID" value="NZ_JAUQOM010000015.1"/>
</dbReference>
<reference evidence="1" key="1">
    <citation type="submission" date="2023-07" db="EMBL/GenBank/DDBJ databases">
        <title>Bacterial whole genome sequence for Sphingobium sp. HBC34.</title>
        <authorList>
            <person name="Le V."/>
            <person name="Ko S.-R."/>
            <person name="Ahn C.-Y."/>
            <person name="Oh H.-M."/>
        </authorList>
    </citation>
    <scope>NUCLEOTIDE SEQUENCE</scope>
    <source>
        <strain evidence="1">HBC34</strain>
    </source>
</reference>
<gene>
    <name evidence="1" type="ORF">Q4610_18770</name>
</gene>
<name>A0ABT8ZRC9_9SPHN</name>
<evidence type="ECO:0000313" key="2">
    <source>
        <dbReference type="Proteomes" id="UP001176471"/>
    </source>
</evidence>
<keyword evidence="2" id="KW-1185">Reference proteome</keyword>
<evidence type="ECO:0000313" key="1">
    <source>
        <dbReference type="EMBL" id="MDO7837091.1"/>
    </source>
</evidence>
<dbReference type="Proteomes" id="UP001176471">
    <property type="component" value="Unassembled WGS sequence"/>
</dbReference>